<accession>A0ABQ3V6Y4</accession>
<dbReference type="Proteomes" id="UP000654345">
    <property type="component" value="Unassembled WGS sequence"/>
</dbReference>
<proteinExistence type="predicted"/>
<protein>
    <submittedName>
        <fullName evidence="1">Uncharacterized protein</fullName>
    </submittedName>
</protein>
<reference evidence="1 2" key="1">
    <citation type="journal article" date="2021" name="Int. J. Syst. Evol. Microbiol.">
        <title>Reticulibacter mediterranei gen. nov., sp. nov., within the new family Reticulibacteraceae fam. nov., and Ktedonospora formicarum gen. nov., sp. nov., Ktedonobacter robiniae sp. nov., Dictyobacter formicarum sp. nov. and Dictyobacter arantiisoli sp. nov., belonging to the class Ktedonobacteria.</title>
        <authorList>
            <person name="Yabe S."/>
            <person name="Zheng Y."/>
            <person name="Wang C.M."/>
            <person name="Sakai Y."/>
            <person name="Abe K."/>
            <person name="Yokota A."/>
            <person name="Donadio S."/>
            <person name="Cavaletti L."/>
            <person name="Monciardini P."/>
        </authorList>
    </citation>
    <scope>NUCLEOTIDE SEQUENCE [LARGE SCALE GENOMIC DNA]</scope>
    <source>
        <strain evidence="1 2">SOSP1-30</strain>
    </source>
</reference>
<sequence length="76" mass="8515">MFLAGEASEASFVQDQFDLMVSQSHIALLSRSRIVDLHARFLAMWADCLGGGGDYLDSNGPILLPFLLENMHFWQI</sequence>
<gene>
    <name evidence="1" type="ORF">KSB_91530</name>
</gene>
<organism evidence="1 2">
    <name type="scientific">Ktedonobacter robiniae</name>
    <dbReference type="NCBI Taxonomy" id="2778365"/>
    <lineage>
        <taxon>Bacteria</taxon>
        <taxon>Bacillati</taxon>
        <taxon>Chloroflexota</taxon>
        <taxon>Ktedonobacteria</taxon>
        <taxon>Ktedonobacterales</taxon>
        <taxon>Ktedonobacteraceae</taxon>
        <taxon>Ktedonobacter</taxon>
    </lineage>
</organism>
<keyword evidence="2" id="KW-1185">Reference proteome</keyword>
<evidence type="ECO:0000313" key="1">
    <source>
        <dbReference type="EMBL" id="GHO60678.1"/>
    </source>
</evidence>
<dbReference type="EMBL" id="BNJG01000006">
    <property type="protein sequence ID" value="GHO60678.1"/>
    <property type="molecule type" value="Genomic_DNA"/>
</dbReference>
<evidence type="ECO:0000313" key="2">
    <source>
        <dbReference type="Proteomes" id="UP000654345"/>
    </source>
</evidence>
<comment type="caution">
    <text evidence="1">The sequence shown here is derived from an EMBL/GenBank/DDBJ whole genome shotgun (WGS) entry which is preliminary data.</text>
</comment>
<name>A0ABQ3V6Y4_9CHLR</name>